<keyword evidence="1" id="KW-1133">Transmembrane helix</keyword>
<name>A0A7W9BKI4_9RHOB</name>
<gene>
    <name evidence="2" type="ORF">FHS72_001769</name>
</gene>
<dbReference type="AlphaFoldDB" id="A0A7W9BKI4"/>
<feature type="transmembrane region" description="Helical" evidence="1">
    <location>
        <begin position="85"/>
        <end position="106"/>
    </location>
</feature>
<keyword evidence="1" id="KW-0472">Membrane</keyword>
<comment type="caution">
    <text evidence="2">The sequence shown here is derived from an EMBL/GenBank/DDBJ whole genome shotgun (WGS) entry which is preliminary data.</text>
</comment>
<sequence>MPSLTTIKHLAIAGLAAEILFEFYAWIISPVLFGVTLQPSNLVIALTKIATGVTLPHAGAFVLHFLIGAFGFVAFVYLTKMVTKLGYIASGFVSGLALWFIAQGILAPVVGRTFMMGFGTYTQSSFVGHVGMTLIAAVIWRALDGRRAVATPQAI</sequence>
<feature type="transmembrane region" description="Helical" evidence="1">
    <location>
        <begin position="57"/>
        <end position="78"/>
    </location>
</feature>
<organism evidence="2 3">
    <name type="scientific">Yoonia ponticola</name>
    <dbReference type="NCBI Taxonomy" id="1524255"/>
    <lineage>
        <taxon>Bacteria</taxon>
        <taxon>Pseudomonadati</taxon>
        <taxon>Pseudomonadota</taxon>
        <taxon>Alphaproteobacteria</taxon>
        <taxon>Rhodobacterales</taxon>
        <taxon>Paracoccaceae</taxon>
        <taxon>Yoonia</taxon>
    </lineage>
</organism>
<evidence type="ECO:0000313" key="3">
    <source>
        <dbReference type="Proteomes" id="UP000535415"/>
    </source>
</evidence>
<dbReference type="Proteomes" id="UP000535415">
    <property type="component" value="Unassembled WGS sequence"/>
</dbReference>
<dbReference type="RefSeq" id="WP_183528130.1">
    <property type="nucleotide sequence ID" value="NZ_JACIJM010000004.1"/>
</dbReference>
<keyword evidence="3" id="KW-1185">Reference proteome</keyword>
<feature type="transmembrane region" description="Helical" evidence="1">
    <location>
        <begin position="12"/>
        <end position="37"/>
    </location>
</feature>
<proteinExistence type="predicted"/>
<protein>
    <submittedName>
        <fullName evidence="2">Putative membrane protein YagU involved in acid resistance</fullName>
    </submittedName>
</protein>
<reference evidence="2 3" key="1">
    <citation type="submission" date="2020-08" db="EMBL/GenBank/DDBJ databases">
        <title>Genomic Encyclopedia of Type Strains, Phase IV (KMG-IV): sequencing the most valuable type-strain genomes for metagenomic binning, comparative biology and taxonomic classification.</title>
        <authorList>
            <person name="Goeker M."/>
        </authorList>
    </citation>
    <scope>NUCLEOTIDE SEQUENCE [LARGE SCALE GENOMIC DNA]</scope>
    <source>
        <strain evidence="2 3">DSM 101064</strain>
    </source>
</reference>
<accession>A0A7W9BKI4</accession>
<evidence type="ECO:0000256" key="1">
    <source>
        <dbReference type="SAM" id="Phobius"/>
    </source>
</evidence>
<feature type="transmembrane region" description="Helical" evidence="1">
    <location>
        <begin position="126"/>
        <end position="143"/>
    </location>
</feature>
<evidence type="ECO:0000313" key="2">
    <source>
        <dbReference type="EMBL" id="MBB5722145.1"/>
    </source>
</evidence>
<dbReference type="EMBL" id="JACIJM010000004">
    <property type="protein sequence ID" value="MBB5722145.1"/>
    <property type="molecule type" value="Genomic_DNA"/>
</dbReference>
<keyword evidence="1" id="KW-0812">Transmembrane</keyword>